<dbReference type="STRING" id="610380.E2BSQ3"/>
<name>E2BSQ3_HARSA</name>
<dbReference type="InterPro" id="IPR000558">
    <property type="entry name" value="Histone_H2B"/>
</dbReference>
<dbReference type="GO" id="GO:0046982">
    <property type="term" value="F:protein heterodimerization activity"/>
    <property type="evidence" value="ECO:0007669"/>
    <property type="project" value="InterPro"/>
</dbReference>
<dbReference type="InterPro" id="IPR009072">
    <property type="entry name" value="Histone-fold"/>
</dbReference>
<dbReference type="OrthoDB" id="7545128at2759"/>
<evidence type="ECO:0000313" key="3">
    <source>
        <dbReference type="EMBL" id="EFN81299.1"/>
    </source>
</evidence>
<feature type="non-terminal residue" evidence="3">
    <location>
        <position position="65"/>
    </location>
</feature>
<feature type="domain" description="Core Histone H2A/H2B/H3" evidence="2">
    <location>
        <begin position="3"/>
        <end position="65"/>
    </location>
</feature>
<accession>E2BSQ3</accession>
<dbReference type="Pfam" id="PF00125">
    <property type="entry name" value="Histone"/>
    <property type="match status" value="1"/>
</dbReference>
<dbReference type="GO" id="GO:0000786">
    <property type="term" value="C:nucleosome"/>
    <property type="evidence" value="ECO:0007669"/>
    <property type="project" value="InterPro"/>
</dbReference>
<dbReference type="OMA" id="IAGEHAW"/>
<dbReference type="PANTHER" id="PTHR23428">
    <property type="entry name" value="HISTONE H2B"/>
    <property type="match status" value="1"/>
</dbReference>
<dbReference type="InParanoid" id="E2BSQ3"/>
<protein>
    <submittedName>
        <fullName evidence="3">Histone H2B.3</fullName>
    </submittedName>
</protein>
<dbReference type="SMART" id="SM00427">
    <property type="entry name" value="H2B"/>
    <property type="match status" value="1"/>
</dbReference>
<dbReference type="Gene3D" id="1.10.20.10">
    <property type="entry name" value="Histone, subunit A"/>
    <property type="match status" value="1"/>
</dbReference>
<dbReference type="Proteomes" id="UP000008237">
    <property type="component" value="Unassembled WGS sequence"/>
</dbReference>
<proteinExistence type="inferred from homology"/>
<evidence type="ECO:0000256" key="1">
    <source>
        <dbReference type="ARBA" id="ARBA00006846"/>
    </source>
</evidence>
<keyword evidence="4" id="KW-1185">Reference proteome</keyword>
<evidence type="ECO:0000313" key="4">
    <source>
        <dbReference type="Proteomes" id="UP000008237"/>
    </source>
</evidence>
<sequence length="65" mass="7821">ISKIDEKRQRKRNESYTIYIYKVLKHVYPNTGISNKAISIMDNFVNDIFERIVAEMSRLAHYDKR</sequence>
<dbReference type="PRINTS" id="PR00621">
    <property type="entry name" value="HISTONEH2B"/>
</dbReference>
<dbReference type="GO" id="GO:0003677">
    <property type="term" value="F:DNA binding"/>
    <property type="evidence" value="ECO:0007669"/>
    <property type="project" value="InterPro"/>
</dbReference>
<gene>
    <name evidence="3" type="ORF">EAI_01668</name>
</gene>
<dbReference type="GO" id="GO:0030527">
    <property type="term" value="F:structural constituent of chromatin"/>
    <property type="evidence" value="ECO:0007669"/>
    <property type="project" value="InterPro"/>
</dbReference>
<evidence type="ECO:0000259" key="2">
    <source>
        <dbReference type="Pfam" id="PF00125"/>
    </source>
</evidence>
<reference evidence="3 4" key="1">
    <citation type="journal article" date="2010" name="Science">
        <title>Genomic comparison of the ants Camponotus floridanus and Harpegnathos saltator.</title>
        <authorList>
            <person name="Bonasio R."/>
            <person name="Zhang G."/>
            <person name="Ye C."/>
            <person name="Mutti N.S."/>
            <person name="Fang X."/>
            <person name="Qin N."/>
            <person name="Donahue G."/>
            <person name="Yang P."/>
            <person name="Li Q."/>
            <person name="Li C."/>
            <person name="Zhang P."/>
            <person name="Huang Z."/>
            <person name="Berger S.L."/>
            <person name="Reinberg D."/>
            <person name="Wang J."/>
            <person name="Liebig J."/>
        </authorList>
    </citation>
    <scope>NUCLEOTIDE SEQUENCE [LARGE SCALE GENOMIC DNA]</scope>
    <source>
        <strain evidence="3 4">R22 G/1</strain>
    </source>
</reference>
<organism evidence="4">
    <name type="scientific">Harpegnathos saltator</name>
    <name type="common">Jerdon's jumping ant</name>
    <dbReference type="NCBI Taxonomy" id="610380"/>
    <lineage>
        <taxon>Eukaryota</taxon>
        <taxon>Metazoa</taxon>
        <taxon>Ecdysozoa</taxon>
        <taxon>Arthropoda</taxon>
        <taxon>Hexapoda</taxon>
        <taxon>Insecta</taxon>
        <taxon>Pterygota</taxon>
        <taxon>Neoptera</taxon>
        <taxon>Endopterygota</taxon>
        <taxon>Hymenoptera</taxon>
        <taxon>Apocrita</taxon>
        <taxon>Aculeata</taxon>
        <taxon>Formicoidea</taxon>
        <taxon>Formicidae</taxon>
        <taxon>Ponerinae</taxon>
        <taxon>Ponerini</taxon>
        <taxon>Harpegnathos</taxon>
    </lineage>
</organism>
<feature type="non-terminal residue" evidence="3">
    <location>
        <position position="1"/>
    </location>
</feature>
<comment type="similarity">
    <text evidence="1">Belongs to the histone H2B family.</text>
</comment>
<dbReference type="InterPro" id="IPR007125">
    <property type="entry name" value="H2A/H2B/H3"/>
</dbReference>
<dbReference type="EMBL" id="GL450241">
    <property type="protein sequence ID" value="EFN81299.1"/>
    <property type="molecule type" value="Genomic_DNA"/>
</dbReference>
<dbReference type="AlphaFoldDB" id="E2BSQ3"/>
<dbReference type="SUPFAM" id="SSF47113">
    <property type="entry name" value="Histone-fold"/>
    <property type="match status" value="1"/>
</dbReference>